<dbReference type="Proteomes" id="UP000188533">
    <property type="component" value="Unassembled WGS sequence"/>
</dbReference>
<dbReference type="EMBL" id="BDGU01000809">
    <property type="protein sequence ID" value="GAW08857.1"/>
    <property type="molecule type" value="Genomic_DNA"/>
</dbReference>
<comment type="caution">
    <text evidence="1">The sequence shown here is derived from an EMBL/GenBank/DDBJ whole genome shotgun (WGS) entry which is preliminary data.</text>
</comment>
<protein>
    <submittedName>
        <fullName evidence="1">Uncharacterized protein</fullName>
    </submittedName>
</protein>
<evidence type="ECO:0000313" key="2">
    <source>
        <dbReference type="Proteomes" id="UP000188533"/>
    </source>
</evidence>
<accession>A0A1Q3ENR9</accession>
<evidence type="ECO:0000313" key="1">
    <source>
        <dbReference type="EMBL" id="GAW08857.1"/>
    </source>
</evidence>
<sequence>MNGTRFSDTTTKNLEEFEALGGSSLNKVQPSSTSNAQLNLPNAALFGVSYFHLFQSRNTYTRQATEEFAGRILHTFFDTGRFDPSSVLKLDSRVFNLHFTDVSHETAVYHASISNFVFSVYIRSGFHFSRGVSRPCNKCNEIRLSTACHPAPIQE</sequence>
<reference evidence="1 2" key="1">
    <citation type="submission" date="2016-08" db="EMBL/GenBank/DDBJ databases">
        <authorList>
            <consortium name="Lentinula edodes genome sequencing consortium"/>
            <person name="Sakamoto Y."/>
            <person name="Nakade K."/>
            <person name="Sato S."/>
            <person name="Yoshida Y."/>
            <person name="Miyazaki K."/>
            <person name="Natsume S."/>
            <person name="Konno N."/>
        </authorList>
    </citation>
    <scope>NUCLEOTIDE SEQUENCE [LARGE SCALE GENOMIC DNA]</scope>
    <source>
        <strain evidence="1 2">NBRC 111202</strain>
    </source>
</reference>
<keyword evidence="2" id="KW-1185">Reference proteome</keyword>
<name>A0A1Q3ENR9_LENED</name>
<organism evidence="1 2">
    <name type="scientific">Lentinula edodes</name>
    <name type="common">Shiitake mushroom</name>
    <name type="synonym">Lentinus edodes</name>
    <dbReference type="NCBI Taxonomy" id="5353"/>
    <lineage>
        <taxon>Eukaryota</taxon>
        <taxon>Fungi</taxon>
        <taxon>Dikarya</taxon>
        <taxon>Basidiomycota</taxon>
        <taxon>Agaricomycotina</taxon>
        <taxon>Agaricomycetes</taxon>
        <taxon>Agaricomycetidae</taxon>
        <taxon>Agaricales</taxon>
        <taxon>Marasmiineae</taxon>
        <taxon>Omphalotaceae</taxon>
        <taxon>Lentinula</taxon>
    </lineage>
</organism>
<dbReference type="AlphaFoldDB" id="A0A1Q3ENR9"/>
<reference evidence="1 2" key="2">
    <citation type="submission" date="2017-02" db="EMBL/GenBank/DDBJ databases">
        <title>A genome survey and senescence transcriptome analysis in Lentinula edodes.</title>
        <authorList>
            <person name="Sakamoto Y."/>
            <person name="Nakade K."/>
            <person name="Sato S."/>
            <person name="Yoshida Y."/>
            <person name="Miyazaki K."/>
            <person name="Natsume S."/>
            <person name="Konno N."/>
        </authorList>
    </citation>
    <scope>NUCLEOTIDE SEQUENCE [LARGE SCALE GENOMIC DNA]</scope>
    <source>
        <strain evidence="1 2">NBRC 111202</strain>
    </source>
</reference>
<proteinExistence type="predicted"/>
<gene>
    <name evidence="1" type="ORF">LENED_010960</name>
</gene>